<dbReference type="AlphaFoldDB" id="A0A0P1EG82"/>
<dbReference type="PANTHER" id="PTHR43179">
    <property type="entry name" value="RHAMNOSYLTRANSFERASE WBBL"/>
    <property type="match status" value="1"/>
</dbReference>
<proteinExistence type="predicted"/>
<protein>
    <submittedName>
        <fullName evidence="2">Poly-beta-1,6-N-acetyl-D-glucosamine synthase</fullName>
        <ecNumber evidence="2">2.4.1.-</ecNumber>
    </submittedName>
</protein>
<dbReference type="GeneID" id="55494428"/>
<keyword evidence="2" id="KW-0808">Transferase</keyword>
<dbReference type="EMBL" id="CYPU01000055">
    <property type="protein sequence ID" value="CUH49074.1"/>
    <property type="molecule type" value="Genomic_DNA"/>
</dbReference>
<dbReference type="InterPro" id="IPR001173">
    <property type="entry name" value="Glyco_trans_2-like"/>
</dbReference>
<name>A0A0P1EG82_9RHOB</name>
<keyword evidence="2" id="KW-0328">Glycosyltransferase</keyword>
<feature type="domain" description="Glycosyltransferase 2-like" evidence="1">
    <location>
        <begin position="8"/>
        <end position="169"/>
    </location>
</feature>
<evidence type="ECO:0000313" key="3">
    <source>
        <dbReference type="Proteomes" id="UP000050783"/>
    </source>
</evidence>
<dbReference type="Pfam" id="PF00535">
    <property type="entry name" value="Glycos_transf_2"/>
    <property type="match status" value="1"/>
</dbReference>
<gene>
    <name evidence="2" type="primary">pgaC_1</name>
    <name evidence="2" type="ORF">RUA4292_03268</name>
</gene>
<reference evidence="2 3" key="1">
    <citation type="submission" date="2015-09" db="EMBL/GenBank/DDBJ databases">
        <authorList>
            <consortium name="Swine Surveillance"/>
        </authorList>
    </citation>
    <scope>NUCLEOTIDE SEQUENCE [LARGE SCALE GENOMIC DNA]</scope>
    <source>
        <strain evidence="2 3">CECT 4292</strain>
    </source>
</reference>
<dbReference type="GO" id="GO:0016757">
    <property type="term" value="F:glycosyltransferase activity"/>
    <property type="evidence" value="ECO:0007669"/>
    <property type="project" value="UniProtKB-KW"/>
</dbReference>
<dbReference type="EC" id="2.4.1.-" evidence="2"/>
<dbReference type="Proteomes" id="UP000050783">
    <property type="component" value="Unassembled WGS sequence"/>
</dbReference>
<dbReference type="OrthoDB" id="6653642at2"/>
<organism evidence="2 3">
    <name type="scientific">Ruegeria atlantica</name>
    <dbReference type="NCBI Taxonomy" id="81569"/>
    <lineage>
        <taxon>Bacteria</taxon>
        <taxon>Pseudomonadati</taxon>
        <taxon>Pseudomonadota</taxon>
        <taxon>Alphaproteobacteria</taxon>
        <taxon>Rhodobacterales</taxon>
        <taxon>Roseobacteraceae</taxon>
        <taxon>Ruegeria</taxon>
    </lineage>
</organism>
<evidence type="ECO:0000313" key="2">
    <source>
        <dbReference type="EMBL" id="CUH49074.1"/>
    </source>
</evidence>
<dbReference type="Gene3D" id="3.90.550.10">
    <property type="entry name" value="Spore Coat Polysaccharide Biosynthesis Protein SpsA, Chain A"/>
    <property type="match status" value="1"/>
</dbReference>
<sequence length="304" mass="33400">MPDIPQLSIVIPHLNAPGALRECLTALAEQADDGIAFEVIVVDNGSTETPDEICAAFPFARLAHETTLGPGPARSRGATLSRAEILAFIDCDCIAQSGWIAGIVDYFNAHPDTDVIGGDVRILRIDPNATTAVEAYESVYGYRMQLYIMRDGYAATCNMGVRRGAFRKVGDFAGITIAEDVDWGRRATSLGMITRYVPQIVVETQARGSFSELTRKWDRHIGHDFAEVSGIGGRLRWGTRALILAASPLGEVLRILHSDRVSGLRDRFLALFCLTRIRLYRCRRMLALLFGRAAQTATAWRQGS</sequence>
<dbReference type="SUPFAM" id="SSF53448">
    <property type="entry name" value="Nucleotide-diphospho-sugar transferases"/>
    <property type="match status" value="1"/>
</dbReference>
<dbReference type="RefSeq" id="WP_058278537.1">
    <property type="nucleotide sequence ID" value="NZ_CYPU01000055.1"/>
</dbReference>
<dbReference type="PANTHER" id="PTHR43179:SF7">
    <property type="entry name" value="RHAMNOSYLTRANSFERASE WBBL"/>
    <property type="match status" value="1"/>
</dbReference>
<accession>A0A0P1EG82</accession>
<evidence type="ECO:0000259" key="1">
    <source>
        <dbReference type="Pfam" id="PF00535"/>
    </source>
</evidence>
<dbReference type="InterPro" id="IPR029044">
    <property type="entry name" value="Nucleotide-diphossugar_trans"/>
</dbReference>